<evidence type="ECO:0000313" key="5">
    <source>
        <dbReference type="EMBL" id="GAA4695588.1"/>
    </source>
</evidence>
<dbReference type="InterPro" id="IPR036291">
    <property type="entry name" value="NAD(P)-bd_dom_sf"/>
</dbReference>
<accession>A0ABP8WXS9</accession>
<dbReference type="Proteomes" id="UP001500843">
    <property type="component" value="Unassembled WGS sequence"/>
</dbReference>
<dbReference type="EMBL" id="BAABHM010000007">
    <property type="protein sequence ID" value="GAA4695588.1"/>
    <property type="molecule type" value="Genomic_DNA"/>
</dbReference>
<reference evidence="6" key="1">
    <citation type="journal article" date="2019" name="Int. J. Syst. Evol. Microbiol.">
        <title>The Global Catalogue of Microorganisms (GCM) 10K type strain sequencing project: providing services to taxonomists for standard genome sequencing and annotation.</title>
        <authorList>
            <consortium name="The Broad Institute Genomics Platform"/>
            <consortium name="The Broad Institute Genome Sequencing Center for Infectious Disease"/>
            <person name="Wu L."/>
            <person name="Ma J."/>
        </authorList>
    </citation>
    <scope>NUCLEOTIDE SEQUENCE [LARGE SCALE GENOMIC DNA]</scope>
    <source>
        <strain evidence="6">JCM 17975</strain>
    </source>
</reference>
<keyword evidence="2" id="KW-0560">Oxidoreductase</keyword>
<evidence type="ECO:0000259" key="4">
    <source>
        <dbReference type="Pfam" id="PF21761"/>
    </source>
</evidence>
<comment type="caution">
    <text evidence="5">The sequence shown here is derived from an EMBL/GenBank/DDBJ whole genome shotgun (WGS) entry which is preliminary data.</text>
</comment>
<dbReference type="Gene3D" id="3.40.50.720">
    <property type="entry name" value="NAD(P)-binding Rossmann-like Domain"/>
    <property type="match status" value="1"/>
</dbReference>
<dbReference type="InterPro" id="IPR015815">
    <property type="entry name" value="HIBADH-related"/>
</dbReference>
<evidence type="ECO:0000256" key="2">
    <source>
        <dbReference type="ARBA" id="ARBA00023002"/>
    </source>
</evidence>
<dbReference type="Pfam" id="PF03446">
    <property type="entry name" value="NAD_binding_2"/>
    <property type="match status" value="1"/>
</dbReference>
<evidence type="ECO:0000256" key="1">
    <source>
        <dbReference type="ARBA" id="ARBA00009080"/>
    </source>
</evidence>
<evidence type="ECO:0000313" key="6">
    <source>
        <dbReference type="Proteomes" id="UP001500843"/>
    </source>
</evidence>
<feature type="domain" description="6-phosphogluconate dehydrogenase NADP-binding" evidence="3">
    <location>
        <begin position="5"/>
        <end position="153"/>
    </location>
</feature>
<dbReference type="InterPro" id="IPR048666">
    <property type="entry name" value="RedAm-like_C"/>
</dbReference>
<gene>
    <name evidence="5" type="ORF">GCM10023198_14380</name>
</gene>
<dbReference type="SUPFAM" id="SSF51735">
    <property type="entry name" value="NAD(P)-binding Rossmann-fold domains"/>
    <property type="match status" value="1"/>
</dbReference>
<dbReference type="SUPFAM" id="SSF48179">
    <property type="entry name" value="6-phosphogluconate dehydrogenase C-terminal domain-like"/>
    <property type="match status" value="1"/>
</dbReference>
<proteinExistence type="inferred from homology"/>
<dbReference type="Pfam" id="PF21761">
    <property type="entry name" value="RedAm-like_C"/>
    <property type="match status" value="1"/>
</dbReference>
<comment type="similarity">
    <text evidence="1">Belongs to the HIBADH-related family.</text>
</comment>
<keyword evidence="6" id="KW-1185">Reference proteome</keyword>
<name>A0ABP8WXS9_9MICO</name>
<evidence type="ECO:0000259" key="3">
    <source>
        <dbReference type="Pfam" id="PF03446"/>
    </source>
</evidence>
<organism evidence="5 6">
    <name type="scientific">Promicromonospora umidemergens</name>
    <dbReference type="NCBI Taxonomy" id="629679"/>
    <lineage>
        <taxon>Bacteria</taxon>
        <taxon>Bacillati</taxon>
        <taxon>Actinomycetota</taxon>
        <taxon>Actinomycetes</taxon>
        <taxon>Micrococcales</taxon>
        <taxon>Promicromonosporaceae</taxon>
        <taxon>Promicromonospora</taxon>
    </lineage>
</organism>
<dbReference type="InterPro" id="IPR013328">
    <property type="entry name" value="6PGD_dom2"/>
</dbReference>
<dbReference type="PANTHER" id="PTHR43580:SF2">
    <property type="entry name" value="CYTOKINE-LIKE NUCLEAR FACTOR N-PAC"/>
    <property type="match status" value="1"/>
</dbReference>
<sequence length="307" mass="31371">MNAPVTLIGLGPMGQAMVHALLREGHPVTVWNRTPSRAADVVAAGATLATTPAEAIAASKLVILSLTDYQAMYDILGSATEALAGRTLVNLSSDSPDRTREGATWAGEHGARFLTGGVMTPAPMVGTEAAYVYYSGPAEALESARDALTALGAPQYLGEDPGLAQLMYQANLDVFLTSLASLLHATALLESGGISATSAMPELIRTLAGTSEMLEVGGNPGAEVESGEHPGDLSTVTMMGATADHIVAASDAAGVDTGLPAAVQAYYAWARDHGHGGDSWTRIIDAMRPRARSGAAAPDGPGQPLPA</sequence>
<dbReference type="PANTHER" id="PTHR43580">
    <property type="entry name" value="OXIDOREDUCTASE GLYR1-RELATED"/>
    <property type="match status" value="1"/>
</dbReference>
<protein>
    <submittedName>
        <fullName evidence="5">NAD(P)-binding domain-containing protein</fullName>
    </submittedName>
</protein>
<dbReference type="PIRSF" id="PIRSF000103">
    <property type="entry name" value="HIBADH"/>
    <property type="match status" value="1"/>
</dbReference>
<dbReference type="Gene3D" id="1.10.1040.10">
    <property type="entry name" value="N-(1-d-carboxylethyl)-l-norvaline Dehydrogenase, domain 2"/>
    <property type="match status" value="1"/>
</dbReference>
<dbReference type="RefSeq" id="WP_253870842.1">
    <property type="nucleotide sequence ID" value="NZ_BAABHM010000007.1"/>
</dbReference>
<dbReference type="InterPro" id="IPR051265">
    <property type="entry name" value="HIBADH-related_NP60_sf"/>
</dbReference>
<feature type="domain" description="NADPH-dependent reductive aminase-like C-terminal" evidence="4">
    <location>
        <begin position="160"/>
        <end position="288"/>
    </location>
</feature>
<dbReference type="InterPro" id="IPR008927">
    <property type="entry name" value="6-PGluconate_DH-like_C_sf"/>
</dbReference>
<dbReference type="InterPro" id="IPR006115">
    <property type="entry name" value="6PGDH_NADP-bd"/>
</dbReference>